<dbReference type="Proteomes" id="UP001439008">
    <property type="component" value="Unassembled WGS sequence"/>
</dbReference>
<proteinExistence type="predicted"/>
<dbReference type="InterPro" id="IPR027417">
    <property type="entry name" value="P-loop_NTPase"/>
</dbReference>
<dbReference type="GO" id="GO:0016787">
    <property type="term" value="F:hydrolase activity"/>
    <property type="evidence" value="ECO:0007669"/>
    <property type="project" value="UniProtKB-KW"/>
</dbReference>
<comment type="caution">
    <text evidence="1">The sequence shown here is derived from an EMBL/GenBank/DDBJ whole genome shotgun (WGS) entry which is preliminary data.</text>
</comment>
<protein>
    <submittedName>
        <fullName evidence="1">ATP-dependent RNA helicase ddx56, variant 2</fullName>
        <ecNumber evidence="1">3.6.4.13</ecNumber>
    </submittedName>
</protein>
<sequence length="350" mass="40327">MVSVISHLVDSNNKSCKGDAIPFDKNTFICIEGDTDRINKFVYPICRQIATKFDSKSINDFIDAEFVPSVFIITPSTKEAQNLKSNFDNILEKFENSYSIILKTICLNFDDQIDKEKLKNKIIGITTPKQFLSLTNLKILNFDKIDFLAFYDLSSLLFFGHQKDIENICEIHNKKLIFVSNQNYEKCLKFVNKLKKNSEKLSILGEKILKKSENLDVEKLDKNITKNDLKHFFVKFANFSDKFLIIFCLFKLGLATGKALILAKDIFESYKIKIFLNKFSISCQVFNGNLPSDFSDFVYQNFCKGLTNILITTKTQINNYSETKNFKAKVLINFSNAKIDFAKICFNIKL</sequence>
<gene>
    <name evidence="1" type="primary">DDX56</name>
    <name evidence="1" type="ORF">MHBO_001813</name>
</gene>
<reference evidence="1 2" key="1">
    <citation type="journal article" date="2024" name="BMC Biol.">
        <title>Comparative genomics of Ascetosporea gives new insight into the evolutionary basis for animal parasitism in Rhizaria.</title>
        <authorList>
            <person name="Hiltunen Thoren M."/>
            <person name="Onut-Brannstrom I."/>
            <person name="Alfjorden A."/>
            <person name="Peckova H."/>
            <person name="Swords F."/>
            <person name="Hooper C."/>
            <person name="Holzer A.S."/>
            <person name="Bass D."/>
            <person name="Burki F."/>
        </authorList>
    </citation>
    <scope>NUCLEOTIDE SEQUENCE [LARGE SCALE GENOMIC DNA]</scope>
    <source>
        <strain evidence="1">20-A016</strain>
    </source>
</reference>
<keyword evidence="1" id="KW-0378">Hydrolase</keyword>
<evidence type="ECO:0000313" key="2">
    <source>
        <dbReference type="Proteomes" id="UP001439008"/>
    </source>
</evidence>
<keyword evidence="1" id="KW-0547">Nucleotide-binding</keyword>
<keyword evidence="1" id="KW-0067">ATP-binding</keyword>
<evidence type="ECO:0000313" key="1">
    <source>
        <dbReference type="EMBL" id="MES1920095.1"/>
    </source>
</evidence>
<keyword evidence="1" id="KW-0347">Helicase</keyword>
<dbReference type="EC" id="3.6.4.13" evidence="1"/>
<name>A0ABV2AKA0_9EUKA</name>
<accession>A0ABV2AKA0</accession>
<dbReference type="GO" id="GO:0003724">
    <property type="term" value="F:RNA helicase activity"/>
    <property type="evidence" value="ECO:0007669"/>
    <property type="project" value="UniProtKB-EC"/>
</dbReference>
<organism evidence="1 2">
    <name type="scientific">Bonamia ostreae</name>
    <dbReference type="NCBI Taxonomy" id="126728"/>
    <lineage>
        <taxon>Eukaryota</taxon>
        <taxon>Sar</taxon>
        <taxon>Rhizaria</taxon>
        <taxon>Endomyxa</taxon>
        <taxon>Ascetosporea</taxon>
        <taxon>Haplosporida</taxon>
        <taxon>Bonamia</taxon>
    </lineage>
</organism>
<dbReference type="EMBL" id="JBDODL010000510">
    <property type="protein sequence ID" value="MES1920095.1"/>
    <property type="molecule type" value="Genomic_DNA"/>
</dbReference>
<dbReference type="Gene3D" id="3.40.50.300">
    <property type="entry name" value="P-loop containing nucleotide triphosphate hydrolases"/>
    <property type="match status" value="2"/>
</dbReference>
<keyword evidence="2" id="KW-1185">Reference proteome</keyword>
<dbReference type="SUPFAM" id="SSF52540">
    <property type="entry name" value="P-loop containing nucleoside triphosphate hydrolases"/>
    <property type="match status" value="1"/>
</dbReference>